<sequence>MDKDNELKIKPTNNSSVREAFRFCPMTIPIVTRKILSAWSSTAGPHNYYESLRDKQVVGVDCAYKLRRGYLETRCVFENTQNELKCPLVDSDIIKEFITNRNGVKKIESLGKKFRKDNPEI</sequence>
<accession>A0A0G0ICL5</accession>
<gene>
    <name evidence="1" type="ORF">US67_C0025G0006</name>
</gene>
<evidence type="ECO:0000313" key="1">
    <source>
        <dbReference type="EMBL" id="KKQ48705.1"/>
    </source>
</evidence>
<name>A0A0G0ICL5_9BACT</name>
<evidence type="ECO:0000313" key="2">
    <source>
        <dbReference type="Proteomes" id="UP000034366"/>
    </source>
</evidence>
<proteinExistence type="predicted"/>
<protein>
    <submittedName>
        <fullName evidence="1">Uncharacterized protein</fullName>
    </submittedName>
</protein>
<dbReference type="EMBL" id="LBTW01000025">
    <property type="protein sequence ID" value="KKQ48705.1"/>
    <property type="molecule type" value="Genomic_DNA"/>
</dbReference>
<reference evidence="1 2" key="1">
    <citation type="journal article" date="2015" name="Nature">
        <title>rRNA introns, odd ribosomes, and small enigmatic genomes across a large radiation of phyla.</title>
        <authorList>
            <person name="Brown C.T."/>
            <person name="Hug L.A."/>
            <person name="Thomas B.C."/>
            <person name="Sharon I."/>
            <person name="Castelle C.J."/>
            <person name="Singh A."/>
            <person name="Wilkins M.J."/>
            <person name="Williams K.H."/>
            <person name="Banfield J.F."/>
        </authorList>
    </citation>
    <scope>NUCLEOTIDE SEQUENCE [LARGE SCALE GENOMIC DNA]</scope>
</reference>
<dbReference type="Proteomes" id="UP000034366">
    <property type="component" value="Unassembled WGS sequence"/>
</dbReference>
<dbReference type="AlphaFoldDB" id="A0A0G0ICL5"/>
<organism evidence="1 2">
    <name type="scientific">Candidatus Woesebacteria bacterium GW2011_GWD1_38_10</name>
    <dbReference type="NCBI Taxonomy" id="1618592"/>
    <lineage>
        <taxon>Bacteria</taxon>
        <taxon>Candidatus Woeseibacteriota</taxon>
    </lineage>
</organism>
<comment type="caution">
    <text evidence="1">The sequence shown here is derived from an EMBL/GenBank/DDBJ whole genome shotgun (WGS) entry which is preliminary data.</text>
</comment>